<dbReference type="AlphaFoldDB" id="A0A2A9D0G6"/>
<organism evidence="2 3">
    <name type="scientific">Serinibacter salmoneus</name>
    <dbReference type="NCBI Taxonomy" id="556530"/>
    <lineage>
        <taxon>Bacteria</taxon>
        <taxon>Bacillati</taxon>
        <taxon>Actinomycetota</taxon>
        <taxon>Actinomycetes</taxon>
        <taxon>Micrococcales</taxon>
        <taxon>Beutenbergiaceae</taxon>
        <taxon>Serinibacter</taxon>
    </lineage>
</organism>
<accession>A0A2A9D0G6</accession>
<keyword evidence="3" id="KW-1185">Reference proteome</keyword>
<reference evidence="2 3" key="1">
    <citation type="submission" date="2017-10" db="EMBL/GenBank/DDBJ databases">
        <title>Sequencing the genomes of 1000 actinobacteria strains.</title>
        <authorList>
            <person name="Klenk H.-P."/>
        </authorList>
    </citation>
    <scope>NUCLEOTIDE SEQUENCE [LARGE SCALE GENOMIC DNA]</scope>
    <source>
        <strain evidence="2 3">DSM 21801</strain>
    </source>
</reference>
<name>A0A2A9D0G6_9MICO</name>
<evidence type="ECO:0000256" key="1">
    <source>
        <dbReference type="SAM" id="MobiDB-lite"/>
    </source>
</evidence>
<comment type="caution">
    <text evidence="2">The sequence shown here is derived from an EMBL/GenBank/DDBJ whole genome shotgun (WGS) entry which is preliminary data.</text>
</comment>
<sequence>MVALGAAVLLAGCGVRLDTPPQPLPTADAAESARASLVAQSLATAQLAEALGELTADEALADQVAQVADAALAQADLLGGQWEPPARPDTPTDTGADSGAGPDGGETGEAVDADEDISPQALVDGLSRAAQDAREAIGAAPSAEVADLYTAVAVWRAWAAQVLAHSTGAEAPAPQQPQVVAATWRLASVAGTQELIRGLDAAGFAYEYLAARAEEGSEDYLERARELRALASDLAVASGLAGTAQDPRSALYDTAGVAQSTPAAAAAIESDLVALWVQAPLPSALRATAVDGALASLLEIQRVAPRAALDLTALPGYPAAATDS</sequence>
<proteinExistence type="predicted"/>
<protein>
    <recommendedName>
        <fullName evidence="4">DUF4439 domain-containing protein</fullName>
    </recommendedName>
</protein>
<evidence type="ECO:0000313" key="3">
    <source>
        <dbReference type="Proteomes" id="UP000224915"/>
    </source>
</evidence>
<dbReference type="EMBL" id="PDJD01000001">
    <property type="protein sequence ID" value="PFG19329.1"/>
    <property type="molecule type" value="Genomic_DNA"/>
</dbReference>
<feature type="region of interest" description="Disordered" evidence="1">
    <location>
        <begin position="80"/>
        <end position="111"/>
    </location>
</feature>
<dbReference type="Proteomes" id="UP000224915">
    <property type="component" value="Unassembled WGS sequence"/>
</dbReference>
<evidence type="ECO:0008006" key="4">
    <source>
        <dbReference type="Google" id="ProtNLM"/>
    </source>
</evidence>
<evidence type="ECO:0000313" key="2">
    <source>
        <dbReference type="EMBL" id="PFG19329.1"/>
    </source>
</evidence>
<gene>
    <name evidence="2" type="ORF">ATL40_0888</name>
</gene>